<dbReference type="EMBL" id="MPZN01000010">
    <property type="protein sequence ID" value="PPL19665.1"/>
    <property type="molecule type" value="Genomic_DNA"/>
</dbReference>
<feature type="domain" description="HTH arsR-type" evidence="1">
    <location>
        <begin position="5"/>
        <end position="99"/>
    </location>
</feature>
<dbReference type="PANTHER" id="PTHR38600">
    <property type="entry name" value="TRANSCRIPTIONAL REGULATORY PROTEIN"/>
    <property type="match status" value="1"/>
</dbReference>
<evidence type="ECO:0000313" key="3">
    <source>
        <dbReference type="Proteomes" id="UP000237755"/>
    </source>
</evidence>
<keyword evidence="3" id="KW-1185">Reference proteome</keyword>
<dbReference type="InterPro" id="IPR036388">
    <property type="entry name" value="WH-like_DNA-bd_sf"/>
</dbReference>
<dbReference type="SMART" id="SM00418">
    <property type="entry name" value="HTH_ARSR"/>
    <property type="match status" value="1"/>
</dbReference>
<comment type="caution">
    <text evidence="2">The sequence shown here is derived from an EMBL/GenBank/DDBJ whole genome shotgun (WGS) entry which is preliminary data.</text>
</comment>
<sequence length="124" mass="13093">MSAAPSEARPAPLTAVFAALGDDTRWQILVRLGAEPASASALSTEFPISRQALAKQLEVLRGAGLVEAERHGRELRYRAIGAALGEAARRLERVASGWDERLAAIKAAAEAAAPAEAGAERHRE</sequence>
<dbReference type="InterPro" id="IPR001845">
    <property type="entry name" value="HTH_ArsR_DNA-bd_dom"/>
</dbReference>
<proteinExistence type="predicted"/>
<reference evidence="2 3" key="1">
    <citation type="journal article" date="2008" name="Int. J. Syst. Evol. Microbiol.">
        <title>Leifsonia pindariensis sp. nov., isolated from the Pindari glacier of the Indian Himalayas, and emended description of the genus Leifsonia.</title>
        <authorList>
            <person name="Reddy G.S."/>
            <person name="Prabagaran S.R."/>
            <person name="Shivaji S."/>
        </authorList>
    </citation>
    <scope>NUCLEOTIDE SEQUENCE [LARGE SCALE GENOMIC DNA]</scope>
    <source>
        <strain evidence="2 3">PON 10</strain>
    </source>
</reference>
<dbReference type="Pfam" id="PF12840">
    <property type="entry name" value="HTH_20"/>
    <property type="match status" value="1"/>
</dbReference>
<dbReference type="InterPro" id="IPR011991">
    <property type="entry name" value="ArsR-like_HTH"/>
</dbReference>
<protein>
    <submittedName>
        <fullName evidence="2">Transcriptional regulator</fullName>
    </submittedName>
</protein>
<dbReference type="SUPFAM" id="SSF46785">
    <property type="entry name" value="Winged helix' DNA-binding domain"/>
    <property type="match status" value="1"/>
</dbReference>
<name>A0ABX5AXQ2_9MICO</name>
<evidence type="ECO:0000259" key="1">
    <source>
        <dbReference type="PROSITE" id="PS50987"/>
    </source>
</evidence>
<dbReference type="PROSITE" id="PS50987">
    <property type="entry name" value="HTH_ARSR_2"/>
    <property type="match status" value="1"/>
</dbReference>
<dbReference type="Gene3D" id="1.10.10.10">
    <property type="entry name" value="Winged helix-like DNA-binding domain superfamily/Winged helix DNA-binding domain"/>
    <property type="match status" value="1"/>
</dbReference>
<dbReference type="NCBIfam" id="NF033788">
    <property type="entry name" value="HTH_metalloreg"/>
    <property type="match status" value="1"/>
</dbReference>
<dbReference type="CDD" id="cd00090">
    <property type="entry name" value="HTH_ARSR"/>
    <property type="match status" value="1"/>
</dbReference>
<evidence type="ECO:0000313" key="2">
    <source>
        <dbReference type="EMBL" id="PPL19665.1"/>
    </source>
</evidence>
<dbReference type="InterPro" id="IPR036390">
    <property type="entry name" value="WH_DNA-bd_sf"/>
</dbReference>
<organism evidence="2 3">
    <name type="scientific">Microterricola pindariensis</name>
    <dbReference type="NCBI Taxonomy" id="478010"/>
    <lineage>
        <taxon>Bacteria</taxon>
        <taxon>Bacillati</taxon>
        <taxon>Actinomycetota</taxon>
        <taxon>Actinomycetes</taxon>
        <taxon>Micrococcales</taxon>
        <taxon>Microbacteriaceae</taxon>
        <taxon>Microterricola</taxon>
    </lineage>
</organism>
<accession>A0ABX5AXQ2</accession>
<gene>
    <name evidence="2" type="ORF">GY24_04935</name>
</gene>
<dbReference type="RefSeq" id="WP_104474630.1">
    <property type="nucleotide sequence ID" value="NZ_MPZN01000010.1"/>
</dbReference>
<dbReference type="PANTHER" id="PTHR38600:SF2">
    <property type="entry name" value="SLL0088 PROTEIN"/>
    <property type="match status" value="1"/>
</dbReference>
<dbReference type="Proteomes" id="UP000237755">
    <property type="component" value="Unassembled WGS sequence"/>
</dbReference>
<dbReference type="PRINTS" id="PR00778">
    <property type="entry name" value="HTHARSR"/>
</dbReference>